<dbReference type="Proteomes" id="UP000597853">
    <property type="component" value="Unassembled WGS sequence"/>
</dbReference>
<keyword evidence="2" id="KW-1185">Reference proteome</keyword>
<comment type="caution">
    <text evidence="1">The sequence shown here is derived from an EMBL/GenBank/DDBJ whole genome shotgun (WGS) entry which is preliminary data.</text>
</comment>
<proteinExistence type="predicted"/>
<organism evidence="1 2">
    <name type="scientific">Streptomyces pseudogriseolus</name>
    <name type="common">Streptomyces gancidicus</name>
    <name type="synonym">Streptomyces rubiginosus</name>
    <dbReference type="NCBI Taxonomy" id="36817"/>
    <lineage>
        <taxon>Bacteria</taxon>
        <taxon>Bacillati</taxon>
        <taxon>Actinomycetota</taxon>
        <taxon>Actinomycetes</taxon>
        <taxon>Kitasatosporales</taxon>
        <taxon>Streptomycetaceae</taxon>
        <taxon>Streptomyces</taxon>
        <taxon>Streptomyces pseudogriseolus group</taxon>
    </lineage>
</organism>
<sequence>MEFVFVCGWCGTECVMWGEPVVSWWTQKYQVPDFFECWNCGEESTSPPPPWTPAD</sequence>
<dbReference type="EMBL" id="BMTX01000035">
    <property type="protein sequence ID" value="GGS75988.1"/>
    <property type="molecule type" value="Genomic_DNA"/>
</dbReference>
<reference evidence="2" key="1">
    <citation type="journal article" date="2019" name="Int. J. Syst. Evol. Microbiol.">
        <title>The Global Catalogue of Microorganisms (GCM) 10K type strain sequencing project: providing services to taxonomists for standard genome sequencing and annotation.</title>
        <authorList>
            <consortium name="The Broad Institute Genomics Platform"/>
            <consortium name="The Broad Institute Genome Sequencing Center for Infectious Disease"/>
            <person name="Wu L."/>
            <person name="Ma J."/>
        </authorList>
    </citation>
    <scope>NUCLEOTIDE SEQUENCE [LARGE SCALE GENOMIC DNA]</scope>
    <source>
        <strain evidence="2">JCM 4416</strain>
    </source>
</reference>
<evidence type="ECO:0000313" key="2">
    <source>
        <dbReference type="Proteomes" id="UP000597853"/>
    </source>
</evidence>
<gene>
    <name evidence="1" type="ORF">GCM10010285_63120</name>
</gene>
<evidence type="ECO:0000313" key="1">
    <source>
        <dbReference type="EMBL" id="GGS75988.1"/>
    </source>
</evidence>
<protein>
    <submittedName>
        <fullName evidence="1">Uncharacterized protein</fullName>
    </submittedName>
</protein>
<accession>A0ABQ2TP75</accession>
<name>A0ABQ2TP75_STREZ</name>